<dbReference type="InterPro" id="IPR050319">
    <property type="entry name" value="ABC_transp_ATP-bind"/>
</dbReference>
<keyword evidence="3" id="KW-0547">Nucleotide-binding</keyword>
<evidence type="ECO:0000256" key="3">
    <source>
        <dbReference type="ARBA" id="ARBA00022741"/>
    </source>
</evidence>
<evidence type="ECO:0000256" key="4">
    <source>
        <dbReference type="ARBA" id="ARBA00022840"/>
    </source>
</evidence>
<feature type="domain" description="ABC transporter" evidence="5">
    <location>
        <begin position="28"/>
        <end position="111"/>
    </location>
</feature>
<name>A0ABU0N5Y7_9FIRM</name>
<dbReference type="Gene3D" id="3.40.50.300">
    <property type="entry name" value="P-loop containing nucleotide triphosphate hydrolases"/>
    <property type="match status" value="1"/>
</dbReference>
<dbReference type="InterPro" id="IPR003439">
    <property type="entry name" value="ABC_transporter-like_ATP-bd"/>
</dbReference>
<dbReference type="SUPFAM" id="SSF52540">
    <property type="entry name" value="P-loop containing nucleoside triphosphate hydrolases"/>
    <property type="match status" value="1"/>
</dbReference>
<dbReference type="Pfam" id="PF00005">
    <property type="entry name" value="ABC_tran"/>
    <property type="match status" value="1"/>
</dbReference>
<gene>
    <name evidence="6" type="ORF">QOZ92_003366</name>
</gene>
<comment type="similarity">
    <text evidence="1">Belongs to the ABC transporter superfamily.</text>
</comment>
<evidence type="ECO:0000259" key="5">
    <source>
        <dbReference type="Pfam" id="PF00005"/>
    </source>
</evidence>
<keyword evidence="4" id="KW-0067">ATP-binding</keyword>
<dbReference type="RefSeq" id="WP_307510442.1">
    <property type="nucleotide sequence ID" value="NZ_JAUSWG010000029.1"/>
</dbReference>
<sequence>MTKKKLLEVKNLKQYFPIDKNTVVKAVDDISFHIYEGETFGLVGESGSGKSTTGRAIIRLYDPTAGEIVFDGKNISNKKLDKNVKSFVNKNMQMIFQDPMACLNPRMTVMDIIAEGLDIH</sequence>
<keyword evidence="7" id="KW-1185">Reference proteome</keyword>
<evidence type="ECO:0000256" key="1">
    <source>
        <dbReference type="ARBA" id="ARBA00005417"/>
    </source>
</evidence>
<dbReference type="PANTHER" id="PTHR43776">
    <property type="entry name" value="TRANSPORT ATP-BINDING PROTEIN"/>
    <property type="match status" value="1"/>
</dbReference>
<reference evidence="6 7" key="1">
    <citation type="submission" date="2023-07" db="EMBL/GenBank/DDBJ databases">
        <title>Genomic Encyclopedia of Type Strains, Phase IV (KMG-IV): sequencing the most valuable type-strain genomes for metagenomic binning, comparative biology and taxonomic classification.</title>
        <authorList>
            <person name="Goeker M."/>
        </authorList>
    </citation>
    <scope>NUCLEOTIDE SEQUENCE [LARGE SCALE GENOMIC DNA]</scope>
    <source>
        <strain evidence="6 7">DSM 15049</strain>
    </source>
</reference>
<dbReference type="InterPro" id="IPR027417">
    <property type="entry name" value="P-loop_NTPase"/>
</dbReference>
<feature type="non-terminal residue" evidence="6">
    <location>
        <position position="120"/>
    </location>
</feature>
<proteinExistence type="inferred from homology"/>
<comment type="caution">
    <text evidence="6">The sequence shown here is derived from an EMBL/GenBank/DDBJ whole genome shotgun (WGS) entry which is preliminary data.</text>
</comment>
<evidence type="ECO:0000313" key="7">
    <source>
        <dbReference type="Proteomes" id="UP001232584"/>
    </source>
</evidence>
<accession>A0ABU0N5Y7</accession>
<dbReference type="Proteomes" id="UP001232584">
    <property type="component" value="Unassembled WGS sequence"/>
</dbReference>
<evidence type="ECO:0000313" key="6">
    <source>
        <dbReference type="EMBL" id="MDQ0558218.1"/>
    </source>
</evidence>
<evidence type="ECO:0000256" key="2">
    <source>
        <dbReference type="ARBA" id="ARBA00022448"/>
    </source>
</evidence>
<dbReference type="PANTHER" id="PTHR43776:SF7">
    <property type="entry name" value="D,D-DIPEPTIDE TRANSPORT ATP-BINDING PROTEIN DDPF-RELATED"/>
    <property type="match status" value="1"/>
</dbReference>
<protein>
    <submittedName>
        <fullName evidence="6">ABC-type oligopeptide transport system ATPase subunit</fullName>
    </submittedName>
</protein>
<dbReference type="EMBL" id="JAUSWG010000029">
    <property type="protein sequence ID" value="MDQ0558218.1"/>
    <property type="molecule type" value="Genomic_DNA"/>
</dbReference>
<organism evidence="6 7">
    <name type="scientific">Paraclostridium ghonii</name>
    <dbReference type="NCBI Taxonomy" id="29358"/>
    <lineage>
        <taxon>Bacteria</taxon>
        <taxon>Bacillati</taxon>
        <taxon>Bacillota</taxon>
        <taxon>Clostridia</taxon>
        <taxon>Peptostreptococcales</taxon>
        <taxon>Peptostreptococcaceae</taxon>
        <taxon>Paraclostridium</taxon>
    </lineage>
</organism>
<keyword evidence="2" id="KW-0813">Transport</keyword>